<evidence type="ECO:0000313" key="4">
    <source>
        <dbReference type="Proteomes" id="UP000237000"/>
    </source>
</evidence>
<gene>
    <name evidence="3" type="ORF">TorRG33x02_227490</name>
</gene>
<keyword evidence="2" id="KW-1133">Transmembrane helix</keyword>
<name>A0A2P5E7L6_TREOI</name>
<sequence>MPSIETSSNLIERSSKNHRNSVESSSKLHRNAINQNPVELHRNLIEKLLKICRINFQTSLSSITPSSILYTISILTLLMFF</sequence>
<keyword evidence="2" id="KW-0812">Transmembrane</keyword>
<accession>A0A2P5E7L6</accession>
<keyword evidence="4" id="KW-1185">Reference proteome</keyword>
<dbReference type="AlphaFoldDB" id="A0A2P5E7L6"/>
<feature type="compositionally biased region" description="Polar residues" evidence="1">
    <location>
        <begin position="1"/>
        <end position="12"/>
    </location>
</feature>
<organism evidence="3 4">
    <name type="scientific">Trema orientale</name>
    <name type="common">Charcoal tree</name>
    <name type="synonym">Celtis orientalis</name>
    <dbReference type="NCBI Taxonomy" id="63057"/>
    <lineage>
        <taxon>Eukaryota</taxon>
        <taxon>Viridiplantae</taxon>
        <taxon>Streptophyta</taxon>
        <taxon>Embryophyta</taxon>
        <taxon>Tracheophyta</taxon>
        <taxon>Spermatophyta</taxon>
        <taxon>Magnoliopsida</taxon>
        <taxon>eudicotyledons</taxon>
        <taxon>Gunneridae</taxon>
        <taxon>Pentapetalae</taxon>
        <taxon>rosids</taxon>
        <taxon>fabids</taxon>
        <taxon>Rosales</taxon>
        <taxon>Cannabaceae</taxon>
        <taxon>Trema</taxon>
    </lineage>
</organism>
<feature type="transmembrane region" description="Helical" evidence="2">
    <location>
        <begin position="60"/>
        <end position="80"/>
    </location>
</feature>
<dbReference type="EMBL" id="JXTC01000216">
    <property type="protein sequence ID" value="PON81480.1"/>
    <property type="molecule type" value="Genomic_DNA"/>
</dbReference>
<dbReference type="InParanoid" id="A0A2P5E7L6"/>
<keyword evidence="2" id="KW-0472">Membrane</keyword>
<proteinExistence type="predicted"/>
<feature type="region of interest" description="Disordered" evidence="1">
    <location>
        <begin position="1"/>
        <end position="30"/>
    </location>
</feature>
<evidence type="ECO:0000256" key="2">
    <source>
        <dbReference type="SAM" id="Phobius"/>
    </source>
</evidence>
<protein>
    <submittedName>
        <fullName evidence="3">Uncharacterized protein</fullName>
    </submittedName>
</protein>
<evidence type="ECO:0000256" key="1">
    <source>
        <dbReference type="SAM" id="MobiDB-lite"/>
    </source>
</evidence>
<evidence type="ECO:0000313" key="3">
    <source>
        <dbReference type="EMBL" id="PON81480.1"/>
    </source>
</evidence>
<comment type="caution">
    <text evidence="3">The sequence shown here is derived from an EMBL/GenBank/DDBJ whole genome shotgun (WGS) entry which is preliminary data.</text>
</comment>
<reference evidence="4" key="1">
    <citation type="submission" date="2016-06" db="EMBL/GenBank/DDBJ databases">
        <title>Parallel loss of symbiosis genes in relatives of nitrogen-fixing non-legume Parasponia.</title>
        <authorList>
            <person name="Van Velzen R."/>
            <person name="Holmer R."/>
            <person name="Bu F."/>
            <person name="Rutten L."/>
            <person name="Van Zeijl A."/>
            <person name="Liu W."/>
            <person name="Santuari L."/>
            <person name="Cao Q."/>
            <person name="Sharma T."/>
            <person name="Shen D."/>
            <person name="Roswanjaya Y."/>
            <person name="Wardhani T."/>
            <person name="Kalhor M.S."/>
            <person name="Jansen J."/>
            <person name="Van den Hoogen J."/>
            <person name="Gungor B."/>
            <person name="Hartog M."/>
            <person name="Hontelez J."/>
            <person name="Verver J."/>
            <person name="Yang W.-C."/>
            <person name="Schijlen E."/>
            <person name="Repin R."/>
            <person name="Schilthuizen M."/>
            <person name="Schranz E."/>
            <person name="Heidstra R."/>
            <person name="Miyata K."/>
            <person name="Fedorova E."/>
            <person name="Kohlen W."/>
            <person name="Bisseling T."/>
            <person name="Smit S."/>
            <person name="Geurts R."/>
        </authorList>
    </citation>
    <scope>NUCLEOTIDE SEQUENCE [LARGE SCALE GENOMIC DNA]</scope>
    <source>
        <strain evidence="4">cv. RG33-2</strain>
    </source>
</reference>
<dbReference type="Proteomes" id="UP000237000">
    <property type="component" value="Unassembled WGS sequence"/>
</dbReference>